<name>A0A8R1IEB4_CAEJA</name>
<reference evidence="1" key="2">
    <citation type="submission" date="2022-06" db="UniProtKB">
        <authorList>
            <consortium name="EnsemblMetazoa"/>
        </authorList>
    </citation>
    <scope>IDENTIFICATION</scope>
    <source>
        <strain evidence="1">DF5081</strain>
    </source>
</reference>
<dbReference type="Proteomes" id="UP000005237">
    <property type="component" value="Unassembled WGS sequence"/>
</dbReference>
<proteinExistence type="predicted"/>
<sequence>MHAKFFVRLERVISVLYREIQTIGSLLVADAQSMFPRGSRNKKNHYPIITLQGSDGSKTTVANKHGETVSILFK</sequence>
<protein>
    <submittedName>
        <fullName evidence="1">Uncharacterized protein</fullName>
    </submittedName>
</protein>
<keyword evidence="2" id="KW-1185">Reference proteome</keyword>
<evidence type="ECO:0000313" key="1">
    <source>
        <dbReference type="EnsemblMetazoa" id="CJA25939.1"/>
    </source>
</evidence>
<organism evidence="1 2">
    <name type="scientific">Caenorhabditis japonica</name>
    <dbReference type="NCBI Taxonomy" id="281687"/>
    <lineage>
        <taxon>Eukaryota</taxon>
        <taxon>Metazoa</taxon>
        <taxon>Ecdysozoa</taxon>
        <taxon>Nematoda</taxon>
        <taxon>Chromadorea</taxon>
        <taxon>Rhabditida</taxon>
        <taxon>Rhabditina</taxon>
        <taxon>Rhabditomorpha</taxon>
        <taxon>Rhabditoidea</taxon>
        <taxon>Rhabditidae</taxon>
        <taxon>Peloderinae</taxon>
        <taxon>Caenorhabditis</taxon>
    </lineage>
</organism>
<dbReference type="AlphaFoldDB" id="A0A8R1IEB4"/>
<reference evidence="2" key="1">
    <citation type="submission" date="2010-08" db="EMBL/GenBank/DDBJ databases">
        <authorList>
            <consortium name="Caenorhabditis japonica Sequencing Consortium"/>
            <person name="Wilson R.K."/>
        </authorList>
    </citation>
    <scope>NUCLEOTIDE SEQUENCE [LARGE SCALE GENOMIC DNA]</scope>
    <source>
        <strain evidence="2">DF5081</strain>
    </source>
</reference>
<evidence type="ECO:0000313" key="2">
    <source>
        <dbReference type="Proteomes" id="UP000005237"/>
    </source>
</evidence>
<accession>A0A8R1IEB4</accession>
<dbReference type="EnsemblMetazoa" id="CJA25939.1">
    <property type="protein sequence ID" value="CJA25939.1"/>
    <property type="gene ID" value="WBGene00181511"/>
</dbReference>